<dbReference type="AlphaFoldDB" id="A0A0N5AJ01"/>
<dbReference type="Proteomes" id="UP000046393">
    <property type="component" value="Unplaced"/>
</dbReference>
<organism evidence="1 2">
    <name type="scientific">Syphacia muris</name>
    <dbReference type="NCBI Taxonomy" id="451379"/>
    <lineage>
        <taxon>Eukaryota</taxon>
        <taxon>Metazoa</taxon>
        <taxon>Ecdysozoa</taxon>
        <taxon>Nematoda</taxon>
        <taxon>Chromadorea</taxon>
        <taxon>Rhabditida</taxon>
        <taxon>Spirurina</taxon>
        <taxon>Oxyuridomorpha</taxon>
        <taxon>Oxyuroidea</taxon>
        <taxon>Oxyuridae</taxon>
        <taxon>Syphacia</taxon>
    </lineage>
</organism>
<accession>A0A0N5AJ01</accession>
<name>A0A0N5AJ01_9BILA</name>
<protein>
    <submittedName>
        <fullName evidence="2">Laminin EGF-like domain-containing protein</fullName>
    </submittedName>
</protein>
<sequence>MYSIPFIIRACDSIGGDCSSSRMACSQLGGNGTCQHCSEDNCNAATISTISKSGTLFVVKACYQKQCLQYFTVLAAVYSIYSVQHNSLY</sequence>
<dbReference type="WBParaSite" id="SMUV_0000441501-mRNA-1">
    <property type="protein sequence ID" value="SMUV_0000441501-mRNA-1"/>
    <property type="gene ID" value="SMUV_0000441501"/>
</dbReference>
<evidence type="ECO:0000313" key="2">
    <source>
        <dbReference type="WBParaSite" id="SMUV_0000441501-mRNA-1"/>
    </source>
</evidence>
<keyword evidence="1" id="KW-1185">Reference proteome</keyword>
<reference evidence="2" key="1">
    <citation type="submission" date="2017-02" db="UniProtKB">
        <authorList>
            <consortium name="WormBaseParasite"/>
        </authorList>
    </citation>
    <scope>IDENTIFICATION</scope>
</reference>
<evidence type="ECO:0000313" key="1">
    <source>
        <dbReference type="Proteomes" id="UP000046393"/>
    </source>
</evidence>
<proteinExistence type="predicted"/>